<dbReference type="Pfam" id="PF00675">
    <property type="entry name" value="Peptidase_M16"/>
    <property type="match status" value="1"/>
</dbReference>
<organism evidence="4">
    <name type="scientific">Thiolapillus brandeum</name>
    <dbReference type="NCBI Taxonomy" id="1076588"/>
    <lineage>
        <taxon>Bacteria</taxon>
        <taxon>Pseudomonadati</taxon>
        <taxon>Pseudomonadota</taxon>
        <taxon>Gammaproteobacteria</taxon>
        <taxon>Chromatiales</taxon>
        <taxon>Sedimenticolaceae</taxon>
        <taxon>Thiolapillus</taxon>
    </lineage>
</organism>
<evidence type="ECO:0000259" key="2">
    <source>
        <dbReference type="Pfam" id="PF00675"/>
    </source>
</evidence>
<dbReference type="Proteomes" id="UP000886100">
    <property type="component" value="Unassembled WGS sequence"/>
</dbReference>
<evidence type="ECO:0000259" key="3">
    <source>
        <dbReference type="Pfam" id="PF05193"/>
    </source>
</evidence>
<keyword evidence="1" id="KW-0732">Signal</keyword>
<reference evidence="4" key="1">
    <citation type="journal article" date="2020" name="mSystems">
        <title>Genome- and Community-Level Interaction Insights into Carbon Utilization and Element Cycling Functions of Hydrothermarchaeota in Hydrothermal Sediment.</title>
        <authorList>
            <person name="Zhou Z."/>
            <person name="Liu Y."/>
            <person name="Xu W."/>
            <person name="Pan J."/>
            <person name="Luo Z.H."/>
            <person name="Li M."/>
        </authorList>
    </citation>
    <scope>NUCLEOTIDE SEQUENCE [LARGE SCALE GENOMIC DNA]</scope>
    <source>
        <strain evidence="4">HyVt-535</strain>
    </source>
</reference>
<accession>A0A7C5MXP6</accession>
<feature type="domain" description="Peptidase M16 N-terminal" evidence="2">
    <location>
        <begin position="62"/>
        <end position="171"/>
    </location>
</feature>
<protein>
    <submittedName>
        <fullName evidence="4">Insulinase family protein</fullName>
    </submittedName>
</protein>
<name>A0A7C5MXP6_9GAMM</name>
<evidence type="ECO:0000256" key="1">
    <source>
        <dbReference type="SAM" id="SignalP"/>
    </source>
</evidence>
<dbReference type="InterPro" id="IPR011249">
    <property type="entry name" value="Metalloenz_LuxS/M16"/>
</dbReference>
<dbReference type="Pfam" id="PF05193">
    <property type="entry name" value="Peptidase_M16_C"/>
    <property type="match status" value="1"/>
</dbReference>
<comment type="caution">
    <text evidence="4">The sequence shown here is derived from an EMBL/GenBank/DDBJ whole genome shotgun (WGS) entry which is preliminary data.</text>
</comment>
<sequence length="465" mass="51019">MKTGLLFLLLFLAAPLPAAQPAPGLPDYGPDRTLPLPEVMQDHLDNGLELWLLRRPGLPLLSLRLAVRGGTASDPPKRRGISELLADTLASGTRTHDARQIAESLQALGAELEASAGDDGITLAVTGLSEHADSMLDLLAEVVTRPTFPESEVKLAVANKLQALKASENDPDFMTDRVFYRVLFGNHPYRFSHADEAVVKGVTAEALRRLHRRRFQPGRTLLVMVGDLPVQQMRRLAEHAFGGWKAEPEPMAEVPEAPLIPVTTRLQLVNRKGSVQSTLRAGRPLPPASHPDYPALMVANTIFGGSFGSRLTRNIREEKGYTYSPRSSIARLARGGWFSVQASVRNEVTAATLVEIFYELDRLATTEPEEEELRRAQRYLKGIFLLRNETPSSLAATLAAYWLKGLGVKDLRAYVPRIEAVTAGQVKQVAAEYLASRRQAVVITGDRAAVREQLVPFAPLEEATP</sequence>
<feature type="domain" description="Peptidase M16 C-terminal" evidence="3">
    <location>
        <begin position="202"/>
        <end position="379"/>
    </location>
</feature>
<dbReference type="PANTHER" id="PTHR11851">
    <property type="entry name" value="METALLOPROTEASE"/>
    <property type="match status" value="1"/>
</dbReference>
<dbReference type="PANTHER" id="PTHR11851:SF224">
    <property type="entry name" value="PROCESSING PROTEASE"/>
    <property type="match status" value="1"/>
</dbReference>
<dbReference type="InterPro" id="IPR050361">
    <property type="entry name" value="MPP/UQCRC_Complex"/>
</dbReference>
<dbReference type="EMBL" id="DROM01000402">
    <property type="protein sequence ID" value="HHH13901.1"/>
    <property type="molecule type" value="Genomic_DNA"/>
</dbReference>
<dbReference type="GO" id="GO:0046872">
    <property type="term" value="F:metal ion binding"/>
    <property type="evidence" value="ECO:0007669"/>
    <property type="project" value="InterPro"/>
</dbReference>
<dbReference type="InterPro" id="IPR007863">
    <property type="entry name" value="Peptidase_M16_C"/>
</dbReference>
<dbReference type="InterPro" id="IPR011765">
    <property type="entry name" value="Pept_M16_N"/>
</dbReference>
<feature type="signal peptide" evidence="1">
    <location>
        <begin position="1"/>
        <end position="18"/>
    </location>
</feature>
<gene>
    <name evidence="4" type="ORF">ENJ98_06650</name>
</gene>
<proteinExistence type="predicted"/>
<dbReference type="SUPFAM" id="SSF63411">
    <property type="entry name" value="LuxS/MPP-like metallohydrolase"/>
    <property type="match status" value="2"/>
</dbReference>
<dbReference type="AlphaFoldDB" id="A0A7C5MXP6"/>
<dbReference type="Gene3D" id="3.30.830.10">
    <property type="entry name" value="Metalloenzyme, LuxS/M16 peptidase-like"/>
    <property type="match status" value="2"/>
</dbReference>
<evidence type="ECO:0000313" key="4">
    <source>
        <dbReference type="EMBL" id="HHH13901.1"/>
    </source>
</evidence>
<feature type="chain" id="PRO_5027961144" evidence="1">
    <location>
        <begin position="19"/>
        <end position="465"/>
    </location>
</feature>